<dbReference type="PANTHER" id="PTHR12778:SF10">
    <property type="entry name" value="MAJOR FACILITATOR SUPERFAMILY DOMAIN-CONTAINING PROTEIN 3"/>
    <property type="match status" value="1"/>
</dbReference>
<keyword evidence="4 6" id="KW-1133">Transmembrane helix</keyword>
<evidence type="ECO:0000256" key="3">
    <source>
        <dbReference type="ARBA" id="ARBA00022692"/>
    </source>
</evidence>
<evidence type="ECO:0000256" key="4">
    <source>
        <dbReference type="ARBA" id="ARBA00022989"/>
    </source>
</evidence>
<evidence type="ECO:0000256" key="5">
    <source>
        <dbReference type="ARBA" id="ARBA00023136"/>
    </source>
</evidence>
<dbReference type="InterPro" id="IPR004752">
    <property type="entry name" value="AmpG_permease/AT-1"/>
</dbReference>
<feature type="transmembrane region" description="Helical" evidence="6">
    <location>
        <begin position="162"/>
        <end position="186"/>
    </location>
</feature>
<dbReference type="GO" id="GO:0022857">
    <property type="term" value="F:transmembrane transporter activity"/>
    <property type="evidence" value="ECO:0007669"/>
    <property type="project" value="InterPro"/>
</dbReference>
<feature type="transmembrane region" description="Helical" evidence="6">
    <location>
        <begin position="136"/>
        <end position="156"/>
    </location>
</feature>
<feature type="transmembrane region" description="Helical" evidence="6">
    <location>
        <begin position="365"/>
        <end position="390"/>
    </location>
</feature>
<evidence type="ECO:0000256" key="2">
    <source>
        <dbReference type="ARBA" id="ARBA00022448"/>
    </source>
</evidence>
<accession>A0A832GMX9</accession>
<evidence type="ECO:0000256" key="6">
    <source>
        <dbReference type="SAM" id="Phobius"/>
    </source>
</evidence>
<evidence type="ECO:0000259" key="7">
    <source>
        <dbReference type="PROSITE" id="PS50850"/>
    </source>
</evidence>
<name>A0A832GMX9_9BACT</name>
<dbReference type="PANTHER" id="PTHR12778">
    <property type="entry name" value="SOLUTE CARRIER FAMILY 33 ACETYL-COA TRANSPORTER -RELATED"/>
    <property type="match status" value="1"/>
</dbReference>
<dbReference type="GO" id="GO:0016020">
    <property type="term" value="C:membrane"/>
    <property type="evidence" value="ECO:0007669"/>
    <property type="project" value="UniProtKB-SubCell"/>
</dbReference>
<feature type="domain" description="Major facilitator superfamily (MFS) profile" evidence="7">
    <location>
        <begin position="159"/>
        <end position="402"/>
    </location>
</feature>
<comment type="subcellular location">
    <subcellularLocation>
        <location evidence="1">Membrane</location>
        <topology evidence="1">Multi-pass membrane protein</topology>
    </subcellularLocation>
</comment>
<dbReference type="EMBL" id="DSZU01000016">
    <property type="protein sequence ID" value="HGV54606.1"/>
    <property type="molecule type" value="Genomic_DNA"/>
</dbReference>
<dbReference type="AlphaFoldDB" id="A0A832GMX9"/>
<proteinExistence type="predicted"/>
<feature type="transmembrane region" description="Helical" evidence="6">
    <location>
        <begin position="249"/>
        <end position="267"/>
    </location>
</feature>
<feature type="transmembrane region" description="Helical" evidence="6">
    <location>
        <begin position="307"/>
        <end position="329"/>
    </location>
</feature>
<keyword evidence="2" id="KW-0813">Transport</keyword>
<gene>
    <name evidence="8" type="ORF">ENT73_00770</name>
</gene>
<keyword evidence="3 6" id="KW-0812">Transmembrane</keyword>
<keyword evidence="5 6" id="KW-0472">Membrane</keyword>
<dbReference type="InterPro" id="IPR020846">
    <property type="entry name" value="MFS_dom"/>
</dbReference>
<sequence length="402" mass="44955">MNLSLKRYFWITFLYFFSGMPLGFFYTFLPVFFRSQGVDLVQIGLLSSAGIFWSLKPLWAPLVDAYGVKSRWMGFSLLGISLSIALITMNTTHINYLFLSLLILTFFSALFDTALDGFLIDYIPREEYGKANGLRLSAYRLALIFSGGILTALSGYLNFTLIFYLLSFLTGLSGLIILLNPSLSLAKRERRNYSIRALYWEPLKEIVSRERVFLLLLFIATYKIGDALLGGMIYPFWVDRGFTRVEIGLISGTLGSVFSILGSLLGGYITSKWGIKKSLLILGALQAFSNLGYAIAAIPFLDKRAVYIASILESFTGGLGTAAFLTFLTNLCHQRFSSSHYALFSTLFSITLVISRTISGFGAKYLGYSLFFSLTFVIALLPLVLIPFLFKEKIEKNTGYGR</sequence>
<evidence type="ECO:0000313" key="8">
    <source>
        <dbReference type="EMBL" id="HGV54606.1"/>
    </source>
</evidence>
<evidence type="ECO:0000256" key="1">
    <source>
        <dbReference type="ARBA" id="ARBA00004141"/>
    </source>
</evidence>
<feature type="transmembrane region" description="Helical" evidence="6">
    <location>
        <begin position="40"/>
        <end position="60"/>
    </location>
</feature>
<feature type="transmembrane region" description="Helical" evidence="6">
    <location>
        <begin position="72"/>
        <end position="90"/>
    </location>
</feature>
<feature type="transmembrane region" description="Helical" evidence="6">
    <location>
        <begin position="96"/>
        <end position="115"/>
    </location>
</feature>
<feature type="transmembrane region" description="Helical" evidence="6">
    <location>
        <begin position="7"/>
        <end position="28"/>
    </location>
</feature>
<dbReference type="Pfam" id="PF07690">
    <property type="entry name" value="MFS_1"/>
    <property type="match status" value="1"/>
</dbReference>
<feature type="transmembrane region" description="Helical" evidence="6">
    <location>
        <begin position="212"/>
        <end position="237"/>
    </location>
</feature>
<reference evidence="8" key="1">
    <citation type="journal article" date="2020" name="mSystems">
        <title>Genome- and Community-Level Interaction Insights into Carbon Utilization and Element Cycling Functions of Hydrothermarchaeota in Hydrothermal Sediment.</title>
        <authorList>
            <person name="Zhou Z."/>
            <person name="Liu Y."/>
            <person name="Xu W."/>
            <person name="Pan J."/>
            <person name="Luo Z.H."/>
            <person name="Li M."/>
        </authorList>
    </citation>
    <scope>NUCLEOTIDE SEQUENCE [LARGE SCALE GENOMIC DNA]</scope>
    <source>
        <strain evidence="8">SpSt-605</strain>
    </source>
</reference>
<dbReference type="InterPro" id="IPR036259">
    <property type="entry name" value="MFS_trans_sf"/>
</dbReference>
<dbReference type="Gene3D" id="1.20.1250.20">
    <property type="entry name" value="MFS general substrate transporter like domains"/>
    <property type="match status" value="2"/>
</dbReference>
<protein>
    <submittedName>
        <fullName evidence="8">MFS transporter</fullName>
    </submittedName>
</protein>
<comment type="caution">
    <text evidence="8">The sequence shown here is derived from an EMBL/GenBank/DDBJ whole genome shotgun (WGS) entry which is preliminary data.</text>
</comment>
<dbReference type="PROSITE" id="PS50850">
    <property type="entry name" value="MFS"/>
    <property type="match status" value="1"/>
</dbReference>
<dbReference type="InterPro" id="IPR011701">
    <property type="entry name" value="MFS"/>
</dbReference>
<feature type="transmembrane region" description="Helical" evidence="6">
    <location>
        <begin position="341"/>
        <end position="359"/>
    </location>
</feature>
<feature type="transmembrane region" description="Helical" evidence="6">
    <location>
        <begin position="279"/>
        <end position="301"/>
    </location>
</feature>
<dbReference type="SUPFAM" id="SSF103473">
    <property type="entry name" value="MFS general substrate transporter"/>
    <property type="match status" value="1"/>
</dbReference>
<organism evidence="8">
    <name type="scientific">Caldimicrobium thiodismutans</name>
    <dbReference type="NCBI Taxonomy" id="1653476"/>
    <lineage>
        <taxon>Bacteria</taxon>
        <taxon>Pseudomonadati</taxon>
        <taxon>Thermodesulfobacteriota</taxon>
        <taxon>Thermodesulfobacteria</taxon>
        <taxon>Thermodesulfobacteriales</taxon>
        <taxon>Thermodesulfobacteriaceae</taxon>
        <taxon>Caldimicrobium</taxon>
    </lineage>
</organism>